<keyword evidence="3 7" id="KW-0732">Signal</keyword>
<dbReference type="InterPro" id="IPR007671">
    <property type="entry name" value="Selenoprotein-P_N"/>
</dbReference>
<dbReference type="PANTHER" id="PTHR10105:SF4">
    <property type="entry name" value="SELENOPROTEIN P2"/>
    <property type="match status" value="1"/>
</dbReference>
<dbReference type="PANTHER" id="PTHR10105">
    <property type="entry name" value="SELENOPROTEIN P"/>
    <property type="match status" value="1"/>
</dbReference>
<reference evidence="10" key="1">
    <citation type="submission" date="2025-08" db="UniProtKB">
        <authorList>
            <consortium name="RefSeq"/>
        </authorList>
    </citation>
    <scope>IDENTIFICATION</scope>
</reference>
<evidence type="ECO:0000256" key="7">
    <source>
        <dbReference type="SAM" id="SignalP"/>
    </source>
</evidence>
<keyword evidence="5" id="KW-0325">Glycoprotein</keyword>
<feature type="domain" description="Selenoprotein P N-terminal" evidence="8">
    <location>
        <begin position="22"/>
        <end position="234"/>
    </location>
</feature>
<proteinExistence type="predicted"/>
<dbReference type="RefSeq" id="XP_033771191.1">
    <property type="nucleotide sequence ID" value="XM_033915300.1"/>
</dbReference>
<dbReference type="GO" id="GO:0001887">
    <property type="term" value="P:selenium compound metabolic process"/>
    <property type="evidence" value="ECO:0007669"/>
    <property type="project" value="TreeGrafter"/>
</dbReference>
<gene>
    <name evidence="10" type="primary">LOC117346060</name>
</gene>
<dbReference type="Proteomes" id="UP000515159">
    <property type="component" value="Chromosome 12"/>
</dbReference>
<organism evidence="9 10">
    <name type="scientific">Geotrypetes seraphini</name>
    <name type="common">Gaboon caecilian</name>
    <name type="synonym">Caecilia seraphini</name>
    <dbReference type="NCBI Taxonomy" id="260995"/>
    <lineage>
        <taxon>Eukaryota</taxon>
        <taxon>Metazoa</taxon>
        <taxon>Chordata</taxon>
        <taxon>Craniata</taxon>
        <taxon>Vertebrata</taxon>
        <taxon>Euteleostomi</taxon>
        <taxon>Amphibia</taxon>
        <taxon>Gymnophiona</taxon>
        <taxon>Geotrypetes</taxon>
    </lineage>
</organism>
<name>A0A6P8P6V1_GEOSA</name>
<feature type="signal peptide" evidence="7">
    <location>
        <begin position="1"/>
        <end position="18"/>
    </location>
</feature>
<evidence type="ECO:0000256" key="6">
    <source>
        <dbReference type="SAM" id="MobiDB-lite"/>
    </source>
</evidence>
<feature type="chain" id="PRO_5027673776" evidence="7">
    <location>
        <begin position="19"/>
        <end position="256"/>
    </location>
</feature>
<comment type="subcellular location">
    <subcellularLocation>
        <location evidence="1">Secreted</location>
    </subcellularLocation>
</comment>
<feature type="region of interest" description="Disordered" evidence="6">
    <location>
        <begin position="212"/>
        <end position="256"/>
    </location>
</feature>
<keyword evidence="9" id="KW-1185">Reference proteome</keyword>
<evidence type="ECO:0000313" key="9">
    <source>
        <dbReference type="Proteomes" id="UP000515159"/>
    </source>
</evidence>
<keyword evidence="4" id="KW-0712">Selenocysteine</keyword>
<dbReference type="InterPro" id="IPR037941">
    <property type="entry name" value="SeP"/>
</dbReference>
<evidence type="ECO:0000256" key="1">
    <source>
        <dbReference type="ARBA" id="ARBA00004613"/>
    </source>
</evidence>
<sequence length="256" mass="28655">MGPLGLFILLGLVAELAAVTQNKSQICQPAPPWKINGEAPMEANTGQVTVVALLKASRHFCLLQAASLGSLRDKLIRQGLSNVSYLIVNEREELSFQMYSELLRHAPAGVPVYQQSPQEPDVWHSLRGKKDDFFIYDKCGRLAFQIHVPFRFHVYFNVEAAIRSTYSKDLCGNCTFYTTNTTLQEMENVTASEISNTEDTKMLQSLLQEGKSETLVSHQHAEDTEQPEAAPNGPQASPVPWPGRRAPERQLERAWN</sequence>
<protein>
    <submittedName>
        <fullName evidence="10">Selenoprotein Pb-like</fullName>
    </submittedName>
</protein>
<evidence type="ECO:0000313" key="10">
    <source>
        <dbReference type="RefSeq" id="XP_033771191.1"/>
    </source>
</evidence>
<dbReference type="GO" id="GO:0005576">
    <property type="term" value="C:extracellular region"/>
    <property type="evidence" value="ECO:0007669"/>
    <property type="project" value="UniProtKB-SubCell"/>
</dbReference>
<evidence type="ECO:0000256" key="3">
    <source>
        <dbReference type="ARBA" id="ARBA00022729"/>
    </source>
</evidence>
<dbReference type="GeneID" id="117346060"/>
<dbReference type="FunCoup" id="A0A6P8P6V1">
    <property type="interactions" value="61"/>
</dbReference>
<dbReference type="OrthoDB" id="6134775at2759"/>
<keyword evidence="2" id="KW-0964">Secreted</keyword>
<accession>A0A6P8P6V1</accession>
<dbReference type="KEGG" id="gsh:117346060"/>
<dbReference type="GO" id="GO:0008430">
    <property type="term" value="F:selenium binding"/>
    <property type="evidence" value="ECO:0007669"/>
    <property type="project" value="InterPro"/>
</dbReference>
<evidence type="ECO:0000256" key="4">
    <source>
        <dbReference type="ARBA" id="ARBA00022933"/>
    </source>
</evidence>
<evidence type="ECO:0000256" key="5">
    <source>
        <dbReference type="ARBA" id="ARBA00023180"/>
    </source>
</evidence>
<dbReference type="AlphaFoldDB" id="A0A6P8P6V1"/>
<dbReference type="Pfam" id="PF04592">
    <property type="entry name" value="SelP_N"/>
    <property type="match status" value="1"/>
</dbReference>
<evidence type="ECO:0000256" key="2">
    <source>
        <dbReference type="ARBA" id="ARBA00022525"/>
    </source>
</evidence>
<dbReference type="InParanoid" id="A0A6P8P6V1"/>
<feature type="compositionally biased region" description="Basic and acidic residues" evidence="6">
    <location>
        <begin position="245"/>
        <end position="256"/>
    </location>
</feature>
<evidence type="ECO:0000259" key="8">
    <source>
        <dbReference type="Pfam" id="PF04592"/>
    </source>
</evidence>